<dbReference type="InterPro" id="IPR040357">
    <property type="entry name" value="Vma22/CCDC115"/>
</dbReference>
<name>A0A673ULZ0_SURSU</name>
<dbReference type="PANTHER" id="PTHR31996">
    <property type="entry name" value="COILED-COIL DOMAIN-CONTAINING PROTEIN 115"/>
    <property type="match status" value="1"/>
</dbReference>
<evidence type="ECO:0000256" key="2">
    <source>
        <dbReference type="SAM" id="Coils"/>
    </source>
</evidence>
<feature type="coiled-coil region" evidence="2">
    <location>
        <begin position="28"/>
        <end position="55"/>
    </location>
</feature>
<accession>A0A673ULZ0</accession>
<dbReference type="OMA" id="RMEPRVC"/>
<keyword evidence="2" id="KW-0175">Coiled coil</keyword>
<dbReference type="Pfam" id="PF21730">
    <property type="entry name" value="Vma22_CCDC115"/>
    <property type="match status" value="1"/>
</dbReference>
<dbReference type="PANTHER" id="PTHR31996:SF2">
    <property type="entry name" value="COILED-COIL DOMAIN-CONTAINING PROTEIN 115"/>
    <property type="match status" value="1"/>
</dbReference>
<reference evidence="3" key="2">
    <citation type="submission" date="2025-09" db="UniProtKB">
        <authorList>
            <consortium name="Ensembl"/>
        </authorList>
    </citation>
    <scope>IDENTIFICATION</scope>
</reference>
<dbReference type="GO" id="GO:0070072">
    <property type="term" value="P:vacuolar proton-transporting V-type ATPase complex assembly"/>
    <property type="evidence" value="ECO:0007669"/>
    <property type="project" value="InterPro"/>
</dbReference>
<dbReference type="Ensembl" id="ENSSSUT00005025735.1">
    <property type="protein sequence ID" value="ENSSSUP00005022461.1"/>
    <property type="gene ID" value="ENSSSUG00005014658.1"/>
</dbReference>
<dbReference type="GO" id="GO:0051082">
    <property type="term" value="F:unfolded protein binding"/>
    <property type="evidence" value="ECO:0007669"/>
    <property type="project" value="TreeGrafter"/>
</dbReference>
<dbReference type="AlphaFoldDB" id="A0A673ULZ0"/>
<proteinExistence type="predicted"/>
<organism evidence="3 4">
    <name type="scientific">Suricata suricatta</name>
    <name type="common">Meerkat</name>
    <dbReference type="NCBI Taxonomy" id="37032"/>
    <lineage>
        <taxon>Eukaryota</taxon>
        <taxon>Metazoa</taxon>
        <taxon>Chordata</taxon>
        <taxon>Craniata</taxon>
        <taxon>Vertebrata</taxon>
        <taxon>Euteleostomi</taxon>
        <taxon>Mammalia</taxon>
        <taxon>Eutheria</taxon>
        <taxon>Laurasiatheria</taxon>
        <taxon>Carnivora</taxon>
        <taxon>Feliformia</taxon>
        <taxon>Herpestidae</taxon>
        <taxon>Suricata</taxon>
    </lineage>
</organism>
<protein>
    <recommendedName>
        <fullName evidence="1">Vacuolar ATPase assembly protein VMA22</fullName>
    </recommendedName>
</protein>
<sequence>MANGDWVTWEEAGSRPLYLGPMAAPDLRAEVDSLLLQLLQDLEELEAKRAALNSRVEEVGAWARGQEGKRACGGKLSCTALLSQGWFSLSKARYAMGAKSVGPLQYASRMEPQVCVYISEAQDGLQKFWLVRPSAQTPEEVGPREAALRRRKGLTGTPEPESFPALQDPLNWFGILVPHSLRQAQASFREGLQLAADMASLQIRIDWGRSQLRGLQEKLKQLEPESA</sequence>
<reference evidence="3" key="1">
    <citation type="submission" date="2025-08" db="UniProtKB">
        <authorList>
            <consortium name="Ensembl"/>
        </authorList>
    </citation>
    <scope>IDENTIFICATION</scope>
</reference>
<dbReference type="Proteomes" id="UP000472268">
    <property type="component" value="Unplaced"/>
</dbReference>
<gene>
    <name evidence="3" type="primary">CCDC115</name>
</gene>
<keyword evidence="4" id="KW-1185">Reference proteome</keyword>
<evidence type="ECO:0000313" key="3">
    <source>
        <dbReference type="Ensembl" id="ENSSSUP00005022461.1"/>
    </source>
</evidence>
<evidence type="ECO:0000256" key="1">
    <source>
        <dbReference type="ARBA" id="ARBA00093634"/>
    </source>
</evidence>
<evidence type="ECO:0000313" key="4">
    <source>
        <dbReference type="Proteomes" id="UP000472268"/>
    </source>
</evidence>